<evidence type="ECO:0000313" key="3">
    <source>
        <dbReference type="Proteomes" id="UP001500326"/>
    </source>
</evidence>
<dbReference type="Proteomes" id="UP001500326">
    <property type="component" value="Unassembled WGS sequence"/>
</dbReference>
<dbReference type="InterPro" id="IPR012338">
    <property type="entry name" value="Beta-lactam/transpept-like"/>
</dbReference>
<organism evidence="2 3">
    <name type="scientific">Microbacterium pumilum</name>
    <dbReference type="NCBI Taxonomy" id="344165"/>
    <lineage>
        <taxon>Bacteria</taxon>
        <taxon>Bacillati</taxon>
        <taxon>Actinomycetota</taxon>
        <taxon>Actinomycetes</taxon>
        <taxon>Micrococcales</taxon>
        <taxon>Microbacteriaceae</taxon>
        <taxon>Microbacterium</taxon>
    </lineage>
</organism>
<dbReference type="Pfam" id="PF13354">
    <property type="entry name" value="Beta-lactamase2"/>
    <property type="match status" value="1"/>
</dbReference>
<dbReference type="InterPro" id="IPR000871">
    <property type="entry name" value="Beta-lactam_class-A"/>
</dbReference>
<protein>
    <recommendedName>
        <fullName evidence="1">Beta-lactamase class A catalytic domain-containing protein</fullName>
    </recommendedName>
</protein>
<reference evidence="2 3" key="1">
    <citation type="journal article" date="2019" name="Int. J. Syst. Evol. Microbiol.">
        <title>The Global Catalogue of Microorganisms (GCM) 10K type strain sequencing project: providing services to taxonomists for standard genome sequencing and annotation.</title>
        <authorList>
            <consortium name="The Broad Institute Genomics Platform"/>
            <consortium name="The Broad Institute Genome Sequencing Center for Infectious Disease"/>
            <person name="Wu L."/>
            <person name="Ma J."/>
        </authorList>
    </citation>
    <scope>NUCLEOTIDE SEQUENCE [LARGE SCALE GENOMIC DNA]</scope>
    <source>
        <strain evidence="2 3">JCM 14902</strain>
    </source>
</reference>
<dbReference type="InterPro" id="IPR045155">
    <property type="entry name" value="Beta-lactam_cat"/>
</dbReference>
<proteinExistence type="predicted"/>
<evidence type="ECO:0000313" key="2">
    <source>
        <dbReference type="EMBL" id="GAA1984749.1"/>
    </source>
</evidence>
<dbReference type="Pfam" id="PF04122">
    <property type="entry name" value="CW_binding_2"/>
    <property type="match status" value="2"/>
</dbReference>
<dbReference type="EMBL" id="BAAAOH010000001">
    <property type="protein sequence ID" value="GAA1984749.1"/>
    <property type="molecule type" value="Genomic_DNA"/>
</dbReference>
<gene>
    <name evidence="2" type="ORF">GCM10009777_18370</name>
</gene>
<dbReference type="PANTHER" id="PTHR35333">
    <property type="entry name" value="BETA-LACTAMASE"/>
    <property type="match status" value="1"/>
</dbReference>
<comment type="caution">
    <text evidence="2">The sequence shown here is derived from an EMBL/GenBank/DDBJ whole genome shotgun (WGS) entry which is preliminary data.</text>
</comment>
<dbReference type="SUPFAM" id="SSF56601">
    <property type="entry name" value="beta-lactamase/transpeptidase-like"/>
    <property type="match status" value="1"/>
</dbReference>
<dbReference type="PANTHER" id="PTHR35333:SF3">
    <property type="entry name" value="BETA-LACTAMASE-TYPE TRANSPEPTIDASE FOLD CONTAINING PROTEIN"/>
    <property type="match status" value="1"/>
</dbReference>
<name>A0ABN2SDB7_9MICO</name>
<accession>A0ABN2SDB7</accession>
<evidence type="ECO:0000259" key="1">
    <source>
        <dbReference type="Pfam" id="PF13354"/>
    </source>
</evidence>
<dbReference type="Gene3D" id="3.40.710.10">
    <property type="entry name" value="DD-peptidase/beta-lactamase superfamily"/>
    <property type="match status" value="1"/>
</dbReference>
<feature type="domain" description="Beta-lactamase class A catalytic" evidence="1">
    <location>
        <begin position="347"/>
        <end position="490"/>
    </location>
</feature>
<dbReference type="InterPro" id="IPR007253">
    <property type="entry name" value="Cell_wall-bd_2"/>
</dbReference>
<keyword evidence="3" id="KW-1185">Reference proteome</keyword>
<sequence>MITEGTYPVRGIIAAAVTGTLDAPLLYVQRTAIPGVVQTELRRLAPQRIVVIGGTDGVSDAVMAALKPYAATVSRVAGANRYGTSQAAMASLGRQFTTVYVASGANDLLSPLAAAAAARTDRGMLLVDGLRTAADAATIAALRGVNAQSVVIVGPATRVSTSYEASLRAAGFVVKRLSGTDRYTTAILLAKESGVAPQRAITVNSLVAAAVPIAAALASATHQPLLYVLQECAPDSIAAYLASARLPMTAVGAVSSVGTDTLAGRSCSAVKAQREFDLLSAIRATAAQYAGTYQVTVRQLGGMNETVSLSGGLPHEPASMMKIFAAWAALKLVEQKRANLYGILPSGVPLNVCIHTMIHVSDNYCHSDIVHWIGIANINSMIRSAGFTGTYYGTVAPGVSVLYAGNRTTTNDLAKMMSQLVGGSALSRSWSDYLLNEMRGQIWRSRIASGIPPRVDQASKPGALWLTSGLLQADTAVVWSNKGTYALSIIGDNGPPQAALRAISRTVYEHFNGAFGAAASYPVQQMVTVEPTWVRASPGGTVVTTAPSGTPIQVLDAVRDWYLIKWGTRELYMHYSALRNR</sequence>